<dbReference type="EMBL" id="CAJNOT010000277">
    <property type="protein sequence ID" value="CAF0923718.1"/>
    <property type="molecule type" value="Genomic_DNA"/>
</dbReference>
<comment type="caution">
    <text evidence="2">The sequence shown here is derived from an EMBL/GenBank/DDBJ whole genome shotgun (WGS) entry which is preliminary data.</text>
</comment>
<name>A0A814B390_9BILA</name>
<keyword evidence="1" id="KW-0812">Transmembrane</keyword>
<dbReference type="InterPro" id="IPR002885">
    <property type="entry name" value="PPR_rpt"/>
</dbReference>
<keyword evidence="1" id="KW-0472">Membrane</keyword>
<reference evidence="2" key="1">
    <citation type="submission" date="2021-02" db="EMBL/GenBank/DDBJ databases">
        <authorList>
            <person name="Nowell W R."/>
        </authorList>
    </citation>
    <scope>NUCLEOTIDE SEQUENCE</scope>
</reference>
<feature type="transmembrane region" description="Helical" evidence="1">
    <location>
        <begin position="61"/>
        <end position="79"/>
    </location>
</feature>
<dbReference type="NCBIfam" id="TIGR00756">
    <property type="entry name" value="PPR"/>
    <property type="match status" value="1"/>
</dbReference>
<protein>
    <submittedName>
        <fullName evidence="2">Uncharacterized protein</fullName>
    </submittedName>
</protein>
<evidence type="ECO:0000313" key="2">
    <source>
        <dbReference type="EMBL" id="CAF0923718.1"/>
    </source>
</evidence>
<proteinExistence type="predicted"/>
<accession>A0A814B390</accession>
<sequence length="84" mass="9543">MNAFNRNNQPDKTLDLYKQMKIDRIEADGKSGCVDKAKNIFQSLIQLDTTGYTSMSELKDFFLKIYLHIISMLVSSYGLNGMGI</sequence>
<dbReference type="AlphaFoldDB" id="A0A814B390"/>
<dbReference type="Pfam" id="PF01535">
    <property type="entry name" value="PPR"/>
    <property type="match status" value="1"/>
</dbReference>
<gene>
    <name evidence="2" type="ORF">ZHD862_LOCUS8540</name>
</gene>
<dbReference type="Proteomes" id="UP000663864">
    <property type="component" value="Unassembled WGS sequence"/>
</dbReference>
<evidence type="ECO:0000313" key="3">
    <source>
        <dbReference type="Proteomes" id="UP000663864"/>
    </source>
</evidence>
<keyword evidence="1" id="KW-1133">Transmembrane helix</keyword>
<evidence type="ECO:0000256" key="1">
    <source>
        <dbReference type="SAM" id="Phobius"/>
    </source>
</evidence>
<organism evidence="2 3">
    <name type="scientific">Rotaria sordida</name>
    <dbReference type="NCBI Taxonomy" id="392033"/>
    <lineage>
        <taxon>Eukaryota</taxon>
        <taxon>Metazoa</taxon>
        <taxon>Spiralia</taxon>
        <taxon>Gnathifera</taxon>
        <taxon>Rotifera</taxon>
        <taxon>Eurotatoria</taxon>
        <taxon>Bdelloidea</taxon>
        <taxon>Philodinida</taxon>
        <taxon>Philodinidae</taxon>
        <taxon>Rotaria</taxon>
    </lineage>
</organism>